<dbReference type="InterPro" id="IPR004843">
    <property type="entry name" value="Calcineurin-like_PHP"/>
</dbReference>
<protein>
    <submittedName>
        <fullName evidence="2">Metallophosphoesterase</fullName>
    </submittedName>
</protein>
<dbReference type="Proteomes" id="UP001501057">
    <property type="component" value="Unassembled WGS sequence"/>
</dbReference>
<comment type="caution">
    <text evidence="2">The sequence shown here is derived from an EMBL/GenBank/DDBJ whole genome shotgun (WGS) entry which is preliminary data.</text>
</comment>
<dbReference type="InterPro" id="IPR051158">
    <property type="entry name" value="Metallophosphoesterase_sf"/>
</dbReference>
<feature type="domain" description="Calcineurin-like phosphoesterase" evidence="1">
    <location>
        <begin position="52"/>
        <end position="239"/>
    </location>
</feature>
<dbReference type="PANTHER" id="PTHR31302:SF20">
    <property type="entry name" value="CONSERVED PROTEIN"/>
    <property type="match status" value="1"/>
</dbReference>
<dbReference type="EMBL" id="BAAAME010000005">
    <property type="protein sequence ID" value="GAA1747733.1"/>
    <property type="molecule type" value="Genomic_DNA"/>
</dbReference>
<evidence type="ECO:0000313" key="2">
    <source>
        <dbReference type="EMBL" id="GAA1747733.1"/>
    </source>
</evidence>
<sequence length="306" mass="33388">MCEAGRMRARDALLWSTLLGAGALAWGTAVEVRAFTLRRVTVPVLAPGSRPLRVLHLSDAHMTPSQGRKQEWLRGLAALEPDLVVNTGDNLSHVDALPAVLDAYGPLLDVPGVFVFGSNDYFSPQPKNPFRYLVGGSGVAAGGSWERQRDLPFEQMREAFTARGWVDLSNREDKLVVDGRRLSFTGVDDPHLEYDVLKDVPADPAADLAIGVAHAPYLRVLDHWNQLGYPLILAGHTHGGQLCVPFYGALTTNCDLDTKRAKGLHTHQVGEHEPSWMHVSAGLGTSRYAQVRFACRPEATLLTLTG</sequence>
<dbReference type="PANTHER" id="PTHR31302">
    <property type="entry name" value="TRANSMEMBRANE PROTEIN WITH METALLOPHOSPHOESTERASE DOMAIN-RELATED"/>
    <property type="match status" value="1"/>
</dbReference>
<dbReference type="SUPFAM" id="SSF56300">
    <property type="entry name" value="Metallo-dependent phosphatases"/>
    <property type="match status" value="1"/>
</dbReference>
<gene>
    <name evidence="2" type="ORF">GCM10009710_29750</name>
</gene>
<name>A0ABP4W617_9ACTN</name>
<dbReference type="Pfam" id="PF00149">
    <property type="entry name" value="Metallophos"/>
    <property type="match status" value="1"/>
</dbReference>
<evidence type="ECO:0000313" key="3">
    <source>
        <dbReference type="Proteomes" id="UP001501057"/>
    </source>
</evidence>
<keyword evidence="3" id="KW-1185">Reference proteome</keyword>
<evidence type="ECO:0000259" key="1">
    <source>
        <dbReference type="Pfam" id="PF00149"/>
    </source>
</evidence>
<organism evidence="2 3">
    <name type="scientific">Aeromicrobium alkaliterrae</name>
    <dbReference type="NCBI Taxonomy" id="302168"/>
    <lineage>
        <taxon>Bacteria</taxon>
        <taxon>Bacillati</taxon>
        <taxon>Actinomycetota</taxon>
        <taxon>Actinomycetes</taxon>
        <taxon>Propionibacteriales</taxon>
        <taxon>Nocardioidaceae</taxon>
        <taxon>Aeromicrobium</taxon>
    </lineage>
</organism>
<proteinExistence type="predicted"/>
<accession>A0ABP4W617</accession>
<dbReference type="Gene3D" id="3.60.21.10">
    <property type="match status" value="1"/>
</dbReference>
<reference evidence="3" key="1">
    <citation type="journal article" date="2019" name="Int. J. Syst. Evol. Microbiol.">
        <title>The Global Catalogue of Microorganisms (GCM) 10K type strain sequencing project: providing services to taxonomists for standard genome sequencing and annotation.</title>
        <authorList>
            <consortium name="The Broad Institute Genomics Platform"/>
            <consortium name="The Broad Institute Genome Sequencing Center for Infectious Disease"/>
            <person name="Wu L."/>
            <person name="Ma J."/>
        </authorList>
    </citation>
    <scope>NUCLEOTIDE SEQUENCE [LARGE SCALE GENOMIC DNA]</scope>
    <source>
        <strain evidence="3">JCM 13518</strain>
    </source>
</reference>
<dbReference type="InterPro" id="IPR029052">
    <property type="entry name" value="Metallo-depent_PP-like"/>
</dbReference>